<feature type="region of interest" description="Disordered" evidence="1">
    <location>
        <begin position="289"/>
        <end position="465"/>
    </location>
</feature>
<feature type="compositionally biased region" description="Pro residues" evidence="1">
    <location>
        <begin position="429"/>
        <end position="441"/>
    </location>
</feature>
<keyword evidence="3" id="KW-1185">Reference proteome</keyword>
<evidence type="ECO:0000313" key="2">
    <source>
        <dbReference type="EMBL" id="KAK3294786.1"/>
    </source>
</evidence>
<dbReference type="EMBL" id="JAUEPN010000005">
    <property type="protein sequence ID" value="KAK3294786.1"/>
    <property type="molecule type" value="Genomic_DNA"/>
</dbReference>
<reference evidence="2" key="1">
    <citation type="journal article" date="2023" name="Mol. Phylogenet. Evol.">
        <title>Genome-scale phylogeny and comparative genomics of the fungal order Sordariales.</title>
        <authorList>
            <person name="Hensen N."/>
            <person name="Bonometti L."/>
            <person name="Westerberg I."/>
            <person name="Brannstrom I.O."/>
            <person name="Guillou S."/>
            <person name="Cros-Aarteil S."/>
            <person name="Calhoun S."/>
            <person name="Haridas S."/>
            <person name="Kuo A."/>
            <person name="Mondo S."/>
            <person name="Pangilinan J."/>
            <person name="Riley R."/>
            <person name="LaButti K."/>
            <person name="Andreopoulos B."/>
            <person name="Lipzen A."/>
            <person name="Chen C."/>
            <person name="Yan M."/>
            <person name="Daum C."/>
            <person name="Ng V."/>
            <person name="Clum A."/>
            <person name="Steindorff A."/>
            <person name="Ohm R.A."/>
            <person name="Martin F."/>
            <person name="Silar P."/>
            <person name="Natvig D.O."/>
            <person name="Lalanne C."/>
            <person name="Gautier V."/>
            <person name="Ament-Velasquez S.L."/>
            <person name="Kruys A."/>
            <person name="Hutchinson M.I."/>
            <person name="Powell A.J."/>
            <person name="Barry K."/>
            <person name="Miller A.N."/>
            <person name="Grigoriev I.V."/>
            <person name="Debuchy R."/>
            <person name="Gladieux P."/>
            <person name="Hiltunen Thoren M."/>
            <person name="Johannesson H."/>
        </authorList>
    </citation>
    <scope>NUCLEOTIDE SEQUENCE</scope>
    <source>
        <strain evidence="2">CBS 168.71</strain>
    </source>
</reference>
<comment type="caution">
    <text evidence="2">The sequence shown here is derived from an EMBL/GenBank/DDBJ whole genome shotgun (WGS) entry which is preliminary data.</text>
</comment>
<gene>
    <name evidence="2" type="ORF">B0H64DRAFT_325026</name>
</gene>
<accession>A0AAE0HFM0</accession>
<sequence length="465" mass="50883">MRGAIGSGSVLPFLPGLPSLHARTAGYSRGWCANKAIAQRPCSRCMSTNKEGACIDVQHKKRGRPRLRDDNQAKYEGARFGSAVDAMRRPLSSAYGPGPPLGMVYDDPLRRTQSYRVLKSQPAESIVPRFPERGLASDANIYPAPLSIATARAPEEPVAYLTIGLEFSRASTAFLGAIGRASVTGLEITNVLAAEERPRASRLQQQAQEEQTRKDPAYLPPIFNDRSDAVMQSLGFSPEEVSRYPLHWLDTFTFLGDDGQARQIPVRAGLATRDSIYFVVLLLNRASRPSYPTPSPSLRDMGGSFEPGLQHYSQPTPLSATFDPRQSRLSDPGYDSRPPGQHGGPLHMLPARSPSLSSAYGISPSRPDYPITPRAYQTPRTDVHSTGRPSQPADYQLLPLPRIRSPPMGTPQQPEPPQTQQAQTQPQPQLQPPPPPPPPPYQTREERSRIGIGGLLEQPGRTKSP</sequence>
<evidence type="ECO:0000256" key="1">
    <source>
        <dbReference type="SAM" id="MobiDB-lite"/>
    </source>
</evidence>
<feature type="region of interest" description="Disordered" evidence="1">
    <location>
        <begin position="197"/>
        <end position="220"/>
    </location>
</feature>
<protein>
    <submittedName>
        <fullName evidence="2">Uncharacterized protein</fullName>
    </submittedName>
</protein>
<proteinExistence type="predicted"/>
<name>A0AAE0HFM0_9PEZI</name>
<dbReference type="GeneID" id="87837626"/>
<dbReference type="AlphaFoldDB" id="A0AAE0HFM0"/>
<dbReference type="RefSeq" id="XP_062658300.1">
    <property type="nucleotide sequence ID" value="XM_062800678.1"/>
</dbReference>
<evidence type="ECO:0000313" key="3">
    <source>
        <dbReference type="Proteomes" id="UP001278766"/>
    </source>
</evidence>
<feature type="compositionally biased region" description="Low complexity" evidence="1">
    <location>
        <begin position="406"/>
        <end position="428"/>
    </location>
</feature>
<organism evidence="2 3">
    <name type="scientific">Chaetomium fimeti</name>
    <dbReference type="NCBI Taxonomy" id="1854472"/>
    <lineage>
        <taxon>Eukaryota</taxon>
        <taxon>Fungi</taxon>
        <taxon>Dikarya</taxon>
        <taxon>Ascomycota</taxon>
        <taxon>Pezizomycotina</taxon>
        <taxon>Sordariomycetes</taxon>
        <taxon>Sordariomycetidae</taxon>
        <taxon>Sordariales</taxon>
        <taxon>Chaetomiaceae</taxon>
        <taxon>Chaetomium</taxon>
    </lineage>
</organism>
<dbReference type="Proteomes" id="UP001278766">
    <property type="component" value="Unassembled WGS sequence"/>
</dbReference>
<reference evidence="2" key="2">
    <citation type="submission" date="2023-06" db="EMBL/GenBank/DDBJ databases">
        <authorList>
            <consortium name="Lawrence Berkeley National Laboratory"/>
            <person name="Haridas S."/>
            <person name="Hensen N."/>
            <person name="Bonometti L."/>
            <person name="Westerberg I."/>
            <person name="Brannstrom I.O."/>
            <person name="Guillou S."/>
            <person name="Cros-Aarteil S."/>
            <person name="Calhoun S."/>
            <person name="Kuo A."/>
            <person name="Mondo S."/>
            <person name="Pangilinan J."/>
            <person name="Riley R."/>
            <person name="Labutti K."/>
            <person name="Andreopoulos B."/>
            <person name="Lipzen A."/>
            <person name="Chen C."/>
            <person name="Yanf M."/>
            <person name="Daum C."/>
            <person name="Ng V."/>
            <person name="Clum A."/>
            <person name="Steindorff A."/>
            <person name="Ohm R."/>
            <person name="Martin F."/>
            <person name="Silar P."/>
            <person name="Natvig D."/>
            <person name="Lalanne C."/>
            <person name="Gautier V."/>
            <person name="Ament-Velasquez S.L."/>
            <person name="Kruys A."/>
            <person name="Hutchinson M.I."/>
            <person name="Powell A.J."/>
            <person name="Barry K."/>
            <person name="Miller A.N."/>
            <person name="Grigoriev I.V."/>
            <person name="Debuchy R."/>
            <person name="Gladieux P."/>
            <person name="Thoren M.H."/>
            <person name="Johannesson H."/>
        </authorList>
    </citation>
    <scope>NUCLEOTIDE SEQUENCE</scope>
    <source>
        <strain evidence="2">CBS 168.71</strain>
    </source>
</reference>